<dbReference type="RefSeq" id="WP_021914275.1">
    <property type="nucleotide sequence ID" value="NZ_JAJEQF010000072.1"/>
</dbReference>
<dbReference type="Gene3D" id="1.10.3720.10">
    <property type="entry name" value="MetI-like"/>
    <property type="match status" value="1"/>
</dbReference>
<organism evidence="9 10">
    <name type="scientific">Gallintestinimicrobium propionicum</name>
    <dbReference type="NCBI Taxonomy" id="2981770"/>
    <lineage>
        <taxon>Bacteria</taxon>
        <taxon>Bacillati</taxon>
        <taxon>Bacillota</taxon>
        <taxon>Clostridia</taxon>
        <taxon>Lachnospirales</taxon>
        <taxon>Lachnospiraceae</taxon>
        <taxon>Gallintestinimicrobium</taxon>
    </lineage>
</organism>
<keyword evidence="4 7" id="KW-0812">Transmembrane</keyword>
<dbReference type="PANTHER" id="PTHR43744">
    <property type="entry name" value="ABC TRANSPORTER PERMEASE PROTEIN MG189-RELATED-RELATED"/>
    <property type="match status" value="1"/>
</dbReference>
<reference evidence="9 10" key="1">
    <citation type="submission" date="2021-10" db="EMBL/GenBank/DDBJ databases">
        <title>Anaerobic single-cell dispensing facilitates the cultivation of human gut bacteria.</title>
        <authorList>
            <person name="Afrizal A."/>
        </authorList>
    </citation>
    <scope>NUCLEOTIDE SEQUENCE [LARGE SCALE GENOMIC DNA]</scope>
    <source>
        <strain evidence="9 10">CLA-AA-H244</strain>
    </source>
</reference>
<dbReference type="GO" id="GO:0055085">
    <property type="term" value="P:transmembrane transport"/>
    <property type="evidence" value="ECO:0007669"/>
    <property type="project" value="InterPro"/>
</dbReference>
<keyword evidence="5 7" id="KW-1133">Transmembrane helix</keyword>
<gene>
    <name evidence="9" type="ORF">LKD45_16265</name>
</gene>
<keyword evidence="3" id="KW-1003">Cell membrane</keyword>
<feature type="domain" description="ABC transmembrane type-1" evidence="8">
    <location>
        <begin position="71"/>
        <end position="281"/>
    </location>
</feature>
<dbReference type="Pfam" id="PF00528">
    <property type="entry name" value="BPD_transp_1"/>
    <property type="match status" value="1"/>
</dbReference>
<feature type="transmembrane region" description="Helical" evidence="7">
    <location>
        <begin position="75"/>
        <end position="101"/>
    </location>
</feature>
<dbReference type="InterPro" id="IPR000515">
    <property type="entry name" value="MetI-like"/>
</dbReference>
<dbReference type="PANTHER" id="PTHR43744:SF9">
    <property type="entry name" value="POLYGALACTURONAN_RHAMNOGALACTURONAN TRANSPORT SYSTEM PERMEASE PROTEIN YTCP"/>
    <property type="match status" value="1"/>
</dbReference>
<dbReference type="InterPro" id="IPR035906">
    <property type="entry name" value="MetI-like_sf"/>
</dbReference>
<dbReference type="EMBL" id="JAJEQF010000072">
    <property type="protein sequence ID" value="MCC2169214.1"/>
    <property type="molecule type" value="Genomic_DNA"/>
</dbReference>
<keyword evidence="10" id="KW-1185">Reference proteome</keyword>
<evidence type="ECO:0000256" key="5">
    <source>
        <dbReference type="ARBA" id="ARBA00022989"/>
    </source>
</evidence>
<keyword evidence="2 7" id="KW-0813">Transport</keyword>
<evidence type="ECO:0000256" key="6">
    <source>
        <dbReference type="ARBA" id="ARBA00023136"/>
    </source>
</evidence>
<evidence type="ECO:0000313" key="10">
    <source>
        <dbReference type="Proteomes" id="UP001199355"/>
    </source>
</evidence>
<evidence type="ECO:0000256" key="4">
    <source>
        <dbReference type="ARBA" id="ARBA00022692"/>
    </source>
</evidence>
<proteinExistence type="inferred from homology"/>
<feature type="transmembrane region" description="Helical" evidence="7">
    <location>
        <begin position="183"/>
        <end position="205"/>
    </location>
</feature>
<dbReference type="Proteomes" id="UP001199355">
    <property type="component" value="Unassembled WGS sequence"/>
</dbReference>
<dbReference type="SUPFAM" id="SSF161098">
    <property type="entry name" value="MetI-like"/>
    <property type="match status" value="1"/>
</dbReference>
<dbReference type="GO" id="GO:0005886">
    <property type="term" value="C:plasma membrane"/>
    <property type="evidence" value="ECO:0007669"/>
    <property type="project" value="UniProtKB-SubCell"/>
</dbReference>
<comment type="similarity">
    <text evidence="7">Belongs to the binding-protein-dependent transport system permease family.</text>
</comment>
<comment type="caution">
    <text evidence="9">The sequence shown here is derived from an EMBL/GenBank/DDBJ whole genome shotgun (WGS) entry which is preliminary data.</text>
</comment>
<feature type="transmembrane region" description="Helical" evidence="7">
    <location>
        <begin position="113"/>
        <end position="130"/>
    </location>
</feature>
<keyword evidence="6 7" id="KW-0472">Membrane</keyword>
<feature type="transmembrane region" description="Helical" evidence="7">
    <location>
        <begin position="12"/>
        <end position="36"/>
    </location>
</feature>
<evidence type="ECO:0000256" key="2">
    <source>
        <dbReference type="ARBA" id="ARBA00022448"/>
    </source>
</evidence>
<dbReference type="AlphaFoldDB" id="A0AAE3AWV0"/>
<feature type="transmembrane region" description="Helical" evidence="7">
    <location>
        <begin position="262"/>
        <end position="281"/>
    </location>
</feature>
<comment type="subcellular location">
    <subcellularLocation>
        <location evidence="1 7">Cell membrane</location>
        <topology evidence="1 7">Multi-pass membrane protein</topology>
    </subcellularLocation>
</comment>
<protein>
    <submittedName>
        <fullName evidence="9">Carbohydrate ABC transporter permease</fullName>
    </submittedName>
</protein>
<evidence type="ECO:0000313" key="9">
    <source>
        <dbReference type="EMBL" id="MCC2169214.1"/>
    </source>
</evidence>
<dbReference type="PROSITE" id="PS50928">
    <property type="entry name" value="ABC_TM1"/>
    <property type="match status" value="1"/>
</dbReference>
<sequence>MKIKESRGRKIFKAFNYTFLALLGIVTFYPFWYVLIASFNTGRDFMRGGVWIWPRAFTLENYQMAFEDPTIGTSLLISVSATILSIVLGLIVTALAAYALSIKTLPGRSLMNFFWYFTTIFGGGMVPYYMVLRDLKLTSSFWLYVIPGLYSFYNFVLLRSNFATIPGELRESAQLDGANDWTILSRIYLPLSKPILATLTLFIGVGKWNDWFTGAYYQSKAALYPAATVLQKILSEATASSQIKAGQETQLGNVTSFTSQSLQMAFVMILTMPIVVIYPFLQKYYVKGVMVGSVKG</sequence>
<evidence type="ECO:0000256" key="1">
    <source>
        <dbReference type="ARBA" id="ARBA00004651"/>
    </source>
</evidence>
<feature type="transmembrane region" description="Helical" evidence="7">
    <location>
        <begin position="142"/>
        <end position="162"/>
    </location>
</feature>
<name>A0AAE3AWV0_9FIRM</name>
<evidence type="ECO:0000256" key="3">
    <source>
        <dbReference type="ARBA" id="ARBA00022475"/>
    </source>
</evidence>
<accession>A0AAE3AWV0</accession>
<dbReference type="CDD" id="cd06261">
    <property type="entry name" value="TM_PBP2"/>
    <property type="match status" value="1"/>
</dbReference>
<evidence type="ECO:0000256" key="7">
    <source>
        <dbReference type="RuleBase" id="RU363032"/>
    </source>
</evidence>
<evidence type="ECO:0000259" key="8">
    <source>
        <dbReference type="PROSITE" id="PS50928"/>
    </source>
</evidence>